<keyword evidence="6" id="KW-0598">Phosphotransferase system</keyword>
<dbReference type="InterPro" id="IPR051471">
    <property type="entry name" value="Bacterial_PTS_sugar_comp"/>
</dbReference>
<dbReference type="GO" id="GO:0005737">
    <property type="term" value="C:cytoplasm"/>
    <property type="evidence" value="ECO:0007669"/>
    <property type="project" value="UniProtKB-SubCell"/>
</dbReference>
<evidence type="ECO:0000313" key="9">
    <source>
        <dbReference type="EMBL" id="MPM58295.1"/>
    </source>
</evidence>
<evidence type="ECO:0000256" key="6">
    <source>
        <dbReference type="ARBA" id="ARBA00022683"/>
    </source>
</evidence>
<evidence type="ECO:0000256" key="1">
    <source>
        <dbReference type="ARBA" id="ARBA00004496"/>
    </source>
</evidence>
<organism evidence="9">
    <name type="scientific">bioreactor metagenome</name>
    <dbReference type="NCBI Taxonomy" id="1076179"/>
    <lineage>
        <taxon>unclassified sequences</taxon>
        <taxon>metagenomes</taxon>
        <taxon>ecological metagenomes</taxon>
    </lineage>
</organism>
<dbReference type="EMBL" id="VSSQ01016688">
    <property type="protein sequence ID" value="MPM58295.1"/>
    <property type="molecule type" value="Genomic_DNA"/>
</dbReference>
<keyword evidence="2" id="KW-0813">Transport</keyword>
<dbReference type="GO" id="GO:0016020">
    <property type="term" value="C:membrane"/>
    <property type="evidence" value="ECO:0007669"/>
    <property type="project" value="InterPro"/>
</dbReference>
<dbReference type="GO" id="GO:0016301">
    <property type="term" value="F:kinase activity"/>
    <property type="evidence" value="ECO:0007669"/>
    <property type="project" value="UniProtKB-KW"/>
</dbReference>
<evidence type="ECO:0000256" key="3">
    <source>
        <dbReference type="ARBA" id="ARBA00022490"/>
    </source>
</evidence>
<evidence type="ECO:0000256" key="5">
    <source>
        <dbReference type="ARBA" id="ARBA00022679"/>
    </source>
</evidence>
<protein>
    <submittedName>
        <fullName evidence="9">PTS system mannose-specific EIIAB component</fullName>
        <ecNumber evidence="9">2.7.1.191</ecNumber>
    </submittedName>
</protein>
<dbReference type="InterPro" id="IPR004701">
    <property type="entry name" value="PTS_EIIA_man-typ"/>
</dbReference>
<dbReference type="Gene3D" id="3.40.50.510">
    <property type="entry name" value="Phosphotransferase system, mannose-type IIA component"/>
    <property type="match status" value="1"/>
</dbReference>
<dbReference type="CDD" id="cd00006">
    <property type="entry name" value="PTS_IIA_man"/>
    <property type="match status" value="1"/>
</dbReference>
<dbReference type="PROSITE" id="PS51096">
    <property type="entry name" value="PTS_EIIA_TYPE_4"/>
    <property type="match status" value="1"/>
</dbReference>
<accession>A0A645AYH4</accession>
<dbReference type="InterPro" id="IPR033887">
    <property type="entry name" value="PTS_IIA_man"/>
</dbReference>
<dbReference type="PANTHER" id="PTHR33799:SF1">
    <property type="entry name" value="PTS SYSTEM MANNOSE-SPECIFIC EIIAB COMPONENT-RELATED"/>
    <property type="match status" value="1"/>
</dbReference>
<evidence type="ECO:0000256" key="4">
    <source>
        <dbReference type="ARBA" id="ARBA00022597"/>
    </source>
</evidence>
<dbReference type="GO" id="GO:0009401">
    <property type="term" value="P:phosphoenolpyruvate-dependent sugar phosphotransferase system"/>
    <property type="evidence" value="ECO:0007669"/>
    <property type="project" value="UniProtKB-KW"/>
</dbReference>
<reference evidence="9" key="1">
    <citation type="submission" date="2019-08" db="EMBL/GenBank/DDBJ databases">
        <authorList>
            <person name="Kucharzyk K."/>
            <person name="Murdoch R.W."/>
            <person name="Higgins S."/>
            <person name="Loffler F."/>
        </authorList>
    </citation>
    <scope>NUCLEOTIDE SEQUENCE</scope>
</reference>
<evidence type="ECO:0000256" key="2">
    <source>
        <dbReference type="ARBA" id="ARBA00022448"/>
    </source>
</evidence>
<dbReference type="AlphaFoldDB" id="A0A645AYH4"/>
<dbReference type="InterPro" id="IPR036662">
    <property type="entry name" value="PTS_EIIA_man-typ_sf"/>
</dbReference>
<name>A0A645AYH4_9ZZZZ</name>
<feature type="domain" description="PTS EIIA type-4" evidence="8">
    <location>
        <begin position="1"/>
        <end position="123"/>
    </location>
</feature>
<keyword evidence="3" id="KW-0963">Cytoplasm</keyword>
<evidence type="ECO:0000259" key="8">
    <source>
        <dbReference type="PROSITE" id="PS51096"/>
    </source>
</evidence>
<evidence type="ECO:0000256" key="7">
    <source>
        <dbReference type="ARBA" id="ARBA00022777"/>
    </source>
</evidence>
<dbReference type="SUPFAM" id="SSF53062">
    <property type="entry name" value="PTS system fructose IIA component-like"/>
    <property type="match status" value="1"/>
</dbReference>
<keyword evidence="7" id="KW-0418">Kinase</keyword>
<keyword evidence="4" id="KW-0762">Sugar transport</keyword>
<dbReference type="EC" id="2.7.1.191" evidence="9"/>
<dbReference type="PANTHER" id="PTHR33799">
    <property type="entry name" value="PTS PERMEASE-RELATED-RELATED"/>
    <property type="match status" value="1"/>
</dbReference>
<sequence>MKILLLSHGSLAVEYIKTAKMILGEFDNVQAIELLEGEDIERYEADIKNVIDHTDEVLILTDLLGGSPFITSCKIYRYLSNNKKIRLVTGMNLPMILEVLNTRDNCTMEESANVAEEFGKKGIVNFFKQMEGGN</sequence>
<proteinExistence type="predicted"/>
<keyword evidence="5 9" id="KW-0808">Transferase</keyword>
<comment type="subcellular location">
    <subcellularLocation>
        <location evidence="1">Cytoplasm</location>
    </subcellularLocation>
</comment>
<comment type="caution">
    <text evidence="9">The sequence shown here is derived from an EMBL/GenBank/DDBJ whole genome shotgun (WGS) entry which is preliminary data.</text>
</comment>
<gene>
    <name evidence="9" type="primary">manX_9</name>
    <name evidence="9" type="ORF">SDC9_105126</name>
</gene>
<dbReference type="Pfam" id="PF03610">
    <property type="entry name" value="EIIA-man"/>
    <property type="match status" value="1"/>
</dbReference>